<accession>A0A261RH76</accession>
<dbReference type="OrthoDB" id="9812467at2"/>
<dbReference type="EMBL" id="NEVK01000003">
    <property type="protein sequence ID" value="OZI24398.1"/>
    <property type="molecule type" value="Genomic_DNA"/>
</dbReference>
<keyword evidence="3" id="KW-1185">Reference proteome</keyword>
<gene>
    <name evidence="2" type="ORF">CAL19_02440</name>
</gene>
<feature type="domain" description="Glyoxalase-like" evidence="1">
    <location>
        <begin position="10"/>
        <end position="186"/>
    </location>
</feature>
<dbReference type="SUPFAM" id="SSF54593">
    <property type="entry name" value="Glyoxalase/Bleomycin resistance protein/Dihydroxybiphenyl dioxygenase"/>
    <property type="match status" value="1"/>
</dbReference>
<proteinExistence type="predicted"/>
<comment type="caution">
    <text evidence="2">The sequence shown here is derived from an EMBL/GenBank/DDBJ whole genome shotgun (WGS) entry which is preliminary data.</text>
</comment>
<dbReference type="PANTHER" id="PTHR40265">
    <property type="entry name" value="BLL2707 PROTEIN"/>
    <property type="match status" value="1"/>
</dbReference>
<evidence type="ECO:0000313" key="3">
    <source>
        <dbReference type="Proteomes" id="UP000216947"/>
    </source>
</evidence>
<dbReference type="RefSeq" id="WP_026641065.1">
    <property type="nucleotide sequence ID" value="NZ_NEVI01000003.1"/>
</dbReference>
<dbReference type="Proteomes" id="UP000216947">
    <property type="component" value="Unassembled WGS sequence"/>
</dbReference>
<dbReference type="InterPro" id="IPR025870">
    <property type="entry name" value="Glyoxalase-like_dom"/>
</dbReference>
<organism evidence="2 3">
    <name type="scientific">Bordetella genomosp. 7</name>
    <dbReference type="NCBI Taxonomy" id="1416805"/>
    <lineage>
        <taxon>Bacteria</taxon>
        <taxon>Pseudomonadati</taxon>
        <taxon>Pseudomonadota</taxon>
        <taxon>Betaproteobacteria</taxon>
        <taxon>Burkholderiales</taxon>
        <taxon>Alcaligenaceae</taxon>
        <taxon>Bordetella</taxon>
    </lineage>
</organism>
<dbReference type="Gene3D" id="3.10.180.10">
    <property type="entry name" value="2,3-Dihydroxybiphenyl 1,2-Dioxygenase, domain 1"/>
    <property type="match status" value="1"/>
</dbReference>
<reference evidence="3" key="1">
    <citation type="submission" date="2017-05" db="EMBL/GenBank/DDBJ databases">
        <title>Complete and WGS of Bordetella genogroups.</title>
        <authorList>
            <person name="Spilker T."/>
            <person name="Lipuma J."/>
        </authorList>
    </citation>
    <scope>NUCLEOTIDE SEQUENCE [LARGE SCALE GENOMIC DNA]</scope>
    <source>
        <strain evidence="3">AU18089</strain>
    </source>
</reference>
<dbReference type="PANTHER" id="PTHR40265:SF1">
    <property type="entry name" value="GLYOXALASE-LIKE DOMAIN-CONTAINING PROTEIN"/>
    <property type="match status" value="1"/>
</dbReference>
<name>A0A261RH76_9BORD</name>
<dbReference type="AlphaFoldDB" id="A0A261RH76"/>
<dbReference type="Pfam" id="PF13468">
    <property type="entry name" value="Glyoxalase_3"/>
    <property type="match status" value="1"/>
</dbReference>
<sequence length="239" mass="26617">MLHDAGRTEFDHAVVMVRDRLDELAPHYERQGFLLSDKSVHNLGSCNRLVVLDSTYIELLGWPPGAPPARKEIADSPFGLEALVFRTDDAQRTYQRLHDAGFAVNPVQDLTRPAQVDGREVQARFQTVRFSQQPLPGFRMYFCRHLTPECVWNPALMSHANGARRIHSIEVRASDAREVARQLATVADVPVEAAGDGWDVPLGNMHLHVVPDAGAVQPTLARLVLENRDGVRYALDTGL</sequence>
<protein>
    <recommendedName>
        <fullName evidence="1">Glyoxalase-like domain-containing protein</fullName>
    </recommendedName>
</protein>
<evidence type="ECO:0000259" key="1">
    <source>
        <dbReference type="Pfam" id="PF13468"/>
    </source>
</evidence>
<dbReference type="InterPro" id="IPR029068">
    <property type="entry name" value="Glyas_Bleomycin-R_OHBP_Dase"/>
</dbReference>
<evidence type="ECO:0000313" key="2">
    <source>
        <dbReference type="EMBL" id="OZI24398.1"/>
    </source>
</evidence>